<name>A0AAD9MKV1_PROWI</name>
<feature type="region of interest" description="Disordered" evidence="4">
    <location>
        <begin position="151"/>
        <end position="378"/>
    </location>
</feature>
<feature type="compositionally biased region" description="Basic and acidic residues" evidence="4">
    <location>
        <begin position="151"/>
        <end position="162"/>
    </location>
</feature>
<dbReference type="InterPro" id="IPR019023">
    <property type="entry name" value="Lamin-B_rcpt_of_tudor"/>
</dbReference>
<evidence type="ECO:0000256" key="4">
    <source>
        <dbReference type="SAM" id="MobiDB-lite"/>
    </source>
</evidence>
<dbReference type="CDD" id="cd04301">
    <property type="entry name" value="NAT_SF"/>
    <property type="match status" value="1"/>
</dbReference>
<dbReference type="SUPFAM" id="SSF55729">
    <property type="entry name" value="Acyl-CoA N-acyltransferases (Nat)"/>
    <property type="match status" value="1"/>
</dbReference>
<keyword evidence="1" id="KW-0808">Transferase</keyword>
<sequence>MVTSATPSPPTRVAGPEVVGRTLAVWDSKRMEWPKAVVTGFNASTGKHQIKPRARDAPESWVDLARTRFQWVGRPQPGAAPNPTAARAPSDPQALVGARVKVFWPGMAKWYLGKVVGYDAPGKRHVVKYRDGDEQRLQLRHEAVIYLDASKRRGREAAEQAKPDSPPAKRARRAPAEASPRPSARPPKPSPPLSAQKKGREAAQSGSARTPKDARAPHARANASPASSAPGTSASAGSSAPPSSSAAASSVDVSGSTGPPPRGPRPKDSFDSATSSDNQAARSSATGPDSGGKDTSGMEQGDDPQGSGNSWEGESPGPSRGKRRAGSEPRSPPANRAGQGKGAAAGAGRPGPGQHKPRRGPGAGSSPSPTPTSPAGVPGIAAVGARVALLGRDDPFAPGSLSPDAAALPPAYRGRLVQYDSYHKRYKIAYDEGTEEWVSLLRERFWIMGPRAGAQGTAGAAGAAAPSSTGAAALSSSGPLLSAGDQGWAALAGQGAANARRTGAAQTPAWLAACSCPASDDELGGAPLAEQAFPAPGEALAVLCAGDARWYYGCVAARQASRALVLFADGEDEWVATGSCVWRALRPEERESAAWRHACPAPSASAAVGWRVALYRDAEQRFVPGKVTAAEGEGGAVSLEVALSGGEGDRRVERVCVAAPGPASGAKSPAAAGAPVLKWISPACLVLRRATPRAGDGEGPHGGAFSPRAAASPGAGALAAQRSSSGGGKAKRLPLGVDDLFTIRDLIDPGLSEPYSIFTYRYFLSSWPDLCYLALDGGRCCGAVVAKLERHRDALMRGYIAMLVVDEQTRGHGIGSQLVLRVIKSLVESGCEEVVLEAEVTNVGALRLYERLGFLRDKRLKRYYLNGSDAYRLKLPLARSVPAEPQGVNDLQISD</sequence>
<dbReference type="GO" id="GO:0031417">
    <property type="term" value="C:NatC complex"/>
    <property type="evidence" value="ECO:0007669"/>
    <property type="project" value="TreeGrafter"/>
</dbReference>
<dbReference type="Pfam" id="PF00583">
    <property type="entry name" value="Acetyltransf_1"/>
    <property type="match status" value="1"/>
</dbReference>
<evidence type="ECO:0000313" key="6">
    <source>
        <dbReference type="EMBL" id="KAK2077028.1"/>
    </source>
</evidence>
<dbReference type="Proteomes" id="UP001255856">
    <property type="component" value="Unassembled WGS sequence"/>
</dbReference>
<keyword evidence="2" id="KW-0012">Acyltransferase</keyword>
<dbReference type="Pfam" id="PF09465">
    <property type="entry name" value="LBR_tudor"/>
    <property type="match status" value="1"/>
</dbReference>
<dbReference type="EMBL" id="JASFZW010000008">
    <property type="protein sequence ID" value="KAK2077028.1"/>
    <property type="molecule type" value="Genomic_DNA"/>
</dbReference>
<dbReference type="InterPro" id="IPR000182">
    <property type="entry name" value="GNAT_dom"/>
</dbReference>
<keyword evidence="7" id="KW-1185">Reference proteome</keyword>
<evidence type="ECO:0000259" key="5">
    <source>
        <dbReference type="PROSITE" id="PS51186"/>
    </source>
</evidence>
<evidence type="ECO:0000313" key="7">
    <source>
        <dbReference type="Proteomes" id="UP001255856"/>
    </source>
</evidence>
<dbReference type="CDD" id="cd20404">
    <property type="entry name" value="Tudor_Agenet_AtEML-like"/>
    <property type="match status" value="1"/>
</dbReference>
<accession>A0AAD9MKV1</accession>
<feature type="compositionally biased region" description="Polar residues" evidence="4">
    <location>
        <begin position="271"/>
        <end position="287"/>
    </location>
</feature>
<evidence type="ECO:0000256" key="2">
    <source>
        <dbReference type="ARBA" id="ARBA00023315"/>
    </source>
</evidence>
<proteinExistence type="inferred from homology"/>
<feature type="compositionally biased region" description="Pro residues" evidence="4">
    <location>
        <begin position="183"/>
        <end position="192"/>
    </location>
</feature>
<organism evidence="6 7">
    <name type="scientific">Prototheca wickerhamii</name>
    <dbReference type="NCBI Taxonomy" id="3111"/>
    <lineage>
        <taxon>Eukaryota</taxon>
        <taxon>Viridiplantae</taxon>
        <taxon>Chlorophyta</taxon>
        <taxon>core chlorophytes</taxon>
        <taxon>Trebouxiophyceae</taxon>
        <taxon>Chlorellales</taxon>
        <taxon>Chlorellaceae</taxon>
        <taxon>Prototheca</taxon>
    </lineage>
</organism>
<evidence type="ECO:0000256" key="3">
    <source>
        <dbReference type="ARBA" id="ARBA00024025"/>
    </source>
</evidence>
<dbReference type="AlphaFoldDB" id="A0AAD9MKV1"/>
<dbReference type="PANTHER" id="PTHR45896:SF1">
    <property type="entry name" value="N-ALPHA-ACETYLTRANSFERASE 30"/>
    <property type="match status" value="1"/>
</dbReference>
<reference evidence="6" key="1">
    <citation type="submission" date="2021-01" db="EMBL/GenBank/DDBJ databases">
        <authorList>
            <person name="Eckstrom K.M.E."/>
        </authorList>
    </citation>
    <scope>NUCLEOTIDE SEQUENCE</scope>
    <source>
        <strain evidence="6">UVCC 0001</strain>
    </source>
</reference>
<feature type="domain" description="N-acetyltransferase" evidence="5">
    <location>
        <begin position="730"/>
        <end position="878"/>
    </location>
</feature>
<dbReference type="GO" id="GO:0004596">
    <property type="term" value="F:protein-N-terminal amino-acid acetyltransferase activity"/>
    <property type="evidence" value="ECO:0007669"/>
    <property type="project" value="InterPro"/>
</dbReference>
<evidence type="ECO:0000256" key="1">
    <source>
        <dbReference type="ARBA" id="ARBA00022679"/>
    </source>
</evidence>
<dbReference type="Gene3D" id="3.40.630.30">
    <property type="match status" value="1"/>
</dbReference>
<comment type="similarity">
    <text evidence="3">Belongs to the acetyltransferase family. MAK3 subfamily.</text>
</comment>
<gene>
    <name evidence="6" type="ORF">QBZ16_005256</name>
</gene>
<feature type="compositionally biased region" description="Low complexity" evidence="4">
    <location>
        <begin position="219"/>
        <end position="250"/>
    </location>
</feature>
<feature type="compositionally biased region" description="Gly residues" evidence="4">
    <location>
        <begin position="339"/>
        <end position="351"/>
    </location>
</feature>
<protein>
    <recommendedName>
        <fullName evidence="5">N-acetyltransferase domain-containing protein</fullName>
    </recommendedName>
</protein>
<dbReference type="PROSITE" id="PS51186">
    <property type="entry name" value="GNAT"/>
    <property type="match status" value="1"/>
</dbReference>
<comment type="caution">
    <text evidence="6">The sequence shown here is derived from an EMBL/GenBank/DDBJ whole genome shotgun (WGS) entry which is preliminary data.</text>
</comment>
<dbReference type="PANTHER" id="PTHR45896">
    <property type="entry name" value="N-ALPHA-ACETYLTRANSFERASE 30"/>
    <property type="match status" value="1"/>
</dbReference>
<dbReference type="Gene3D" id="2.30.30.140">
    <property type="match status" value="1"/>
</dbReference>
<dbReference type="InterPro" id="IPR044542">
    <property type="entry name" value="NAA30-like"/>
</dbReference>
<dbReference type="InterPro" id="IPR016181">
    <property type="entry name" value="Acyl_CoA_acyltransferase"/>
</dbReference>